<dbReference type="InParanoid" id="A0A1D6K8K9"/>
<accession>A0A1D6K8K9</accession>
<dbReference type="AlphaFoldDB" id="A0A1D6K8K9"/>
<sequence length="150" mass="17080">MDAERMNTLEQMFKRLTLADDTSLKPMLAHIPPLHPHFASMFWSIYTACNFYPKTVFEFFACDAYLEKCTITMFICLGDEAFVDSVKISGAQTPILFQLVAQFGKEKTVLCTEVDRGFTFYALRLITVSLQKYLACILCHFVSFGTKVGK</sequence>
<protein>
    <submittedName>
        <fullName evidence="1">Uncharacterized protein</fullName>
    </submittedName>
</protein>
<evidence type="ECO:0000313" key="1">
    <source>
        <dbReference type="EMBL" id="ONL99857.1"/>
    </source>
</evidence>
<name>A0A1D6K8K9_MAIZE</name>
<dbReference type="EMBL" id="CM007647">
    <property type="protein sequence ID" value="ONL99857.1"/>
    <property type="molecule type" value="Genomic_DNA"/>
</dbReference>
<gene>
    <name evidence="1" type="ORF">ZEAMMB73_Zm00001d029929</name>
</gene>
<organism evidence="1">
    <name type="scientific">Zea mays</name>
    <name type="common">Maize</name>
    <dbReference type="NCBI Taxonomy" id="4577"/>
    <lineage>
        <taxon>Eukaryota</taxon>
        <taxon>Viridiplantae</taxon>
        <taxon>Streptophyta</taxon>
        <taxon>Embryophyta</taxon>
        <taxon>Tracheophyta</taxon>
        <taxon>Spermatophyta</taxon>
        <taxon>Magnoliopsida</taxon>
        <taxon>Liliopsida</taxon>
        <taxon>Poales</taxon>
        <taxon>Poaceae</taxon>
        <taxon>PACMAD clade</taxon>
        <taxon>Panicoideae</taxon>
        <taxon>Andropogonodae</taxon>
        <taxon>Andropogoneae</taxon>
        <taxon>Tripsacinae</taxon>
        <taxon>Zea</taxon>
    </lineage>
</organism>
<reference evidence="1" key="1">
    <citation type="submission" date="2015-12" db="EMBL/GenBank/DDBJ databases">
        <title>Update maize B73 reference genome by single molecule sequencing technologies.</title>
        <authorList>
            <consortium name="Maize Genome Sequencing Project"/>
            <person name="Ware D."/>
        </authorList>
    </citation>
    <scope>NUCLEOTIDE SEQUENCE [LARGE SCALE GENOMIC DNA]</scope>
    <source>
        <tissue evidence="1">Seedling</tissue>
    </source>
</reference>
<dbReference type="EMBL" id="CM007647">
    <property type="protein sequence ID" value="ONL99858.1"/>
    <property type="molecule type" value="Genomic_DNA"/>
</dbReference>
<proteinExistence type="predicted"/>